<evidence type="ECO:0008006" key="2">
    <source>
        <dbReference type="Google" id="ProtNLM"/>
    </source>
</evidence>
<evidence type="ECO:0000313" key="1">
    <source>
        <dbReference type="EMBL" id="HGY93444.1"/>
    </source>
</evidence>
<reference evidence="1" key="1">
    <citation type="journal article" date="2020" name="mSystems">
        <title>Genome- and Community-Level Interaction Insights into Carbon Utilization and Element Cycling Functions of Hydrothermarchaeota in Hydrothermal Sediment.</title>
        <authorList>
            <person name="Zhou Z."/>
            <person name="Liu Y."/>
            <person name="Xu W."/>
            <person name="Pan J."/>
            <person name="Luo Z.H."/>
            <person name="Li M."/>
        </authorList>
    </citation>
    <scope>NUCLEOTIDE SEQUENCE [LARGE SCALE GENOMIC DNA]</scope>
    <source>
        <strain evidence="1">SpSt-855</strain>
    </source>
</reference>
<protein>
    <recommendedName>
        <fullName evidence="2">Lipoprotein</fullName>
    </recommendedName>
</protein>
<accession>A0A7V4XQP4</accession>
<comment type="caution">
    <text evidence="1">The sequence shown here is derived from an EMBL/GenBank/DDBJ whole genome shotgun (WGS) entry which is preliminary data.</text>
</comment>
<name>A0A7V4XQP4_9BACT</name>
<sequence>MTTPKHNTGTLKMLPFGLRLFGLLYILGCLAPAVLCAQAAPSRPQPPVPNATTLLKEVAAHQRQMDAVRENYTYREVVVTHLLDKHGKVIKTNTETSDVFFVNTHEVDRLILKDGKPLSPGEQRKEQDRVNKAIALAEKTPPGQVPDHNTVSISKLLSIMKLTSPHRILMDGRSTLVFEFTGNRHAHTHGVAENASKKLAGTLWIDEQDRDVRRLQAHFDASFRMGWGLASVAKGSTFTFEQRRIRGALWLPASAQIHLVAHAIGFLTYRADIQITDSGYKVFHVGTQQAPNARALSSHAPSN</sequence>
<dbReference type="AlphaFoldDB" id="A0A7V4XQP4"/>
<gene>
    <name evidence="1" type="ORF">ENW50_01965</name>
</gene>
<organism evidence="1">
    <name type="scientific">Acidobacterium capsulatum</name>
    <dbReference type="NCBI Taxonomy" id="33075"/>
    <lineage>
        <taxon>Bacteria</taxon>
        <taxon>Pseudomonadati</taxon>
        <taxon>Acidobacteriota</taxon>
        <taxon>Terriglobia</taxon>
        <taxon>Terriglobales</taxon>
        <taxon>Acidobacteriaceae</taxon>
        <taxon>Acidobacterium</taxon>
    </lineage>
</organism>
<dbReference type="EMBL" id="DTKL01000015">
    <property type="protein sequence ID" value="HGY93444.1"/>
    <property type="molecule type" value="Genomic_DNA"/>
</dbReference>
<proteinExistence type="predicted"/>